<evidence type="ECO:0000256" key="8">
    <source>
        <dbReference type="SAM" id="Phobius"/>
    </source>
</evidence>
<dbReference type="eggNOG" id="COG1807">
    <property type="taxonomic scope" value="Bacteria"/>
</dbReference>
<feature type="transmembrane region" description="Helical" evidence="8">
    <location>
        <begin position="316"/>
        <end position="334"/>
    </location>
</feature>
<feature type="transmembrane region" description="Helical" evidence="8">
    <location>
        <begin position="179"/>
        <end position="212"/>
    </location>
</feature>
<keyword evidence="4 10" id="KW-0808">Transferase</keyword>
<evidence type="ECO:0000256" key="5">
    <source>
        <dbReference type="ARBA" id="ARBA00022692"/>
    </source>
</evidence>
<dbReference type="AlphaFoldDB" id="I3X257"/>
<gene>
    <name evidence="10" type="ORF">USDA257_c13720</name>
</gene>
<keyword evidence="2" id="KW-1003">Cell membrane</keyword>
<dbReference type="Proteomes" id="UP000006180">
    <property type="component" value="Chromosome"/>
</dbReference>
<dbReference type="STRING" id="1185652.USDA257_c13720"/>
<keyword evidence="3" id="KW-0328">Glycosyltransferase</keyword>
<feature type="transmembrane region" description="Helical" evidence="8">
    <location>
        <begin position="156"/>
        <end position="173"/>
    </location>
</feature>
<keyword evidence="7 8" id="KW-0472">Membrane</keyword>
<feature type="transmembrane region" description="Helical" evidence="8">
    <location>
        <begin position="101"/>
        <end position="122"/>
    </location>
</feature>
<dbReference type="GO" id="GO:0005886">
    <property type="term" value="C:plasma membrane"/>
    <property type="evidence" value="ECO:0007669"/>
    <property type="project" value="UniProtKB-SubCell"/>
</dbReference>
<organism evidence="10 11">
    <name type="scientific">Sinorhizobium fredii (strain USDA 257)</name>
    <dbReference type="NCBI Taxonomy" id="1185652"/>
    <lineage>
        <taxon>Bacteria</taxon>
        <taxon>Pseudomonadati</taxon>
        <taxon>Pseudomonadota</taxon>
        <taxon>Alphaproteobacteria</taxon>
        <taxon>Hyphomicrobiales</taxon>
        <taxon>Rhizobiaceae</taxon>
        <taxon>Sinorhizobium/Ensifer group</taxon>
        <taxon>Sinorhizobium</taxon>
    </lineage>
</organism>
<dbReference type="InterPro" id="IPR038731">
    <property type="entry name" value="RgtA/B/C-like"/>
</dbReference>
<dbReference type="GO" id="GO:0016763">
    <property type="term" value="F:pentosyltransferase activity"/>
    <property type="evidence" value="ECO:0007669"/>
    <property type="project" value="TreeGrafter"/>
</dbReference>
<dbReference type="KEGG" id="sfd:USDA257_c13720"/>
<evidence type="ECO:0000313" key="11">
    <source>
        <dbReference type="Proteomes" id="UP000006180"/>
    </source>
</evidence>
<feature type="transmembrane region" description="Helical" evidence="8">
    <location>
        <begin position="346"/>
        <end position="366"/>
    </location>
</feature>
<evidence type="ECO:0000256" key="4">
    <source>
        <dbReference type="ARBA" id="ARBA00022679"/>
    </source>
</evidence>
<reference evidence="10 11" key="1">
    <citation type="journal article" date="2012" name="J. Bacteriol.">
        <title>Complete genome sequence of the broad-host-range strain Sinorhizobium fredii USDA257.</title>
        <authorList>
            <person name="Schuldes J."/>
            <person name="Rodriguez Orbegoso M."/>
            <person name="Schmeisser C."/>
            <person name="Krishnan H.B."/>
            <person name="Daniel R."/>
            <person name="Streit W.R."/>
        </authorList>
    </citation>
    <scope>NUCLEOTIDE SEQUENCE [LARGE SCALE GENOMIC DNA]</scope>
    <source>
        <strain evidence="10 11">USDA 257</strain>
    </source>
</reference>
<feature type="domain" description="Glycosyltransferase RgtA/B/C/D-like" evidence="9">
    <location>
        <begin position="84"/>
        <end position="238"/>
    </location>
</feature>
<comment type="subcellular location">
    <subcellularLocation>
        <location evidence="1">Cell membrane</location>
        <topology evidence="1">Multi-pass membrane protein</topology>
    </subcellularLocation>
</comment>
<dbReference type="Pfam" id="PF13231">
    <property type="entry name" value="PMT_2"/>
    <property type="match status" value="1"/>
</dbReference>
<protein>
    <submittedName>
        <fullName evidence="10">Glycosyl transferase family 39</fullName>
    </submittedName>
</protein>
<proteinExistence type="predicted"/>
<evidence type="ECO:0000256" key="7">
    <source>
        <dbReference type="ARBA" id="ARBA00023136"/>
    </source>
</evidence>
<evidence type="ECO:0000259" key="9">
    <source>
        <dbReference type="Pfam" id="PF13231"/>
    </source>
</evidence>
<feature type="transmembrane region" description="Helical" evidence="8">
    <location>
        <begin position="284"/>
        <end position="304"/>
    </location>
</feature>
<feature type="transmembrane region" description="Helical" evidence="8">
    <location>
        <begin position="378"/>
        <end position="400"/>
    </location>
</feature>
<name>I3X257_SINF2</name>
<evidence type="ECO:0000256" key="3">
    <source>
        <dbReference type="ARBA" id="ARBA00022676"/>
    </source>
</evidence>
<dbReference type="PANTHER" id="PTHR33908:SF11">
    <property type="entry name" value="MEMBRANE PROTEIN"/>
    <property type="match status" value="1"/>
</dbReference>
<evidence type="ECO:0000256" key="6">
    <source>
        <dbReference type="ARBA" id="ARBA00022989"/>
    </source>
</evidence>
<dbReference type="PATRIC" id="fig|1185652.3.peg.1424"/>
<keyword evidence="6 8" id="KW-1133">Transmembrane helix</keyword>
<dbReference type="HOGENOM" id="CLU_490740_0_0_5"/>
<dbReference type="GO" id="GO:0009103">
    <property type="term" value="P:lipopolysaccharide biosynthetic process"/>
    <property type="evidence" value="ECO:0007669"/>
    <property type="project" value="UniProtKB-ARBA"/>
</dbReference>
<sequence>MYGRYMSVFGLRPSNGVVLAAILVLAALFRLHDVQQPLVDAFSWREASTAMMADNFFQRSWNIFFPEVSWTGPGPAYQGRELQVISYITALLYAVFGWDEVLGRLVAIAFGVWGVFALHRLIERIWGTAHSHAGAFLLAIMPGSVMIDRSFLPDPAMLSLVITGAWLYVAYLQNDRLPLLVAAGLITTIGVLAKLPGIAVVVPMTYATFLILHRRGKLSLRRILQILPVALIAGALILGYYRWAHYVGTNYPPYHIAGSGYLWSDGLAKFFSEAFYIPATWKIASNWLFTLPVVMLAGIALLTAPPTANDPTPVRAPWFFHVWLAGAALVYFFAAREIKTNPWNFHIFNVPMAALAGRGLILLIGIGGEQAGGIRSRALRLAAIAAVVIIGGSIPGLTLMKTPYADSGYKLGTRLSELSQPGDLVITATPTIGDPVAIYYSRRRGWVFPPGGGDNDWSMLIEDEDAIRALEALRAQKATWFGITKNARDMQRRKLIEYNRGLIAHLDGTAERVVDDDTMLIYHLAPRVDAASN</sequence>
<accession>I3X257</accession>
<evidence type="ECO:0000313" key="10">
    <source>
        <dbReference type="EMBL" id="AFL49963.1"/>
    </source>
</evidence>
<keyword evidence="5 8" id="KW-0812">Transmembrane</keyword>
<dbReference type="InterPro" id="IPR050297">
    <property type="entry name" value="LipidA_mod_glycosyltrf_83"/>
</dbReference>
<dbReference type="PANTHER" id="PTHR33908">
    <property type="entry name" value="MANNOSYLTRANSFERASE YKCB-RELATED"/>
    <property type="match status" value="1"/>
</dbReference>
<evidence type="ECO:0000256" key="2">
    <source>
        <dbReference type="ARBA" id="ARBA00022475"/>
    </source>
</evidence>
<feature type="transmembrane region" description="Helical" evidence="8">
    <location>
        <begin position="224"/>
        <end position="243"/>
    </location>
</feature>
<dbReference type="EMBL" id="CP003563">
    <property type="protein sequence ID" value="AFL49963.1"/>
    <property type="molecule type" value="Genomic_DNA"/>
</dbReference>
<evidence type="ECO:0000256" key="1">
    <source>
        <dbReference type="ARBA" id="ARBA00004651"/>
    </source>
</evidence>